<keyword evidence="4 6" id="KW-0720">Serine protease</keyword>
<dbReference type="PROSITE" id="PS00136">
    <property type="entry name" value="SUBTILASE_ASP"/>
    <property type="match status" value="1"/>
</dbReference>
<evidence type="ECO:0000256" key="4">
    <source>
        <dbReference type="ARBA" id="ARBA00022825"/>
    </source>
</evidence>
<dbReference type="InterPro" id="IPR023828">
    <property type="entry name" value="Peptidase_S8_Ser-AS"/>
</dbReference>
<dbReference type="PROSITE" id="PS00330">
    <property type="entry name" value="HEMOLYSIN_CALCIUM"/>
    <property type="match status" value="1"/>
</dbReference>
<dbReference type="InterPro" id="IPR001343">
    <property type="entry name" value="Hemolysn_Ca-bd"/>
</dbReference>
<accession>A0A3N6MQZ9</accession>
<dbReference type="PANTHER" id="PTHR43399:SF4">
    <property type="entry name" value="CELL WALL-ASSOCIATED PROTEASE"/>
    <property type="match status" value="1"/>
</dbReference>
<feature type="domain" description="Peptidase S8/S53" evidence="8">
    <location>
        <begin position="291"/>
        <end position="558"/>
    </location>
</feature>
<dbReference type="PANTHER" id="PTHR43399">
    <property type="entry name" value="SUBTILISIN-RELATED"/>
    <property type="match status" value="1"/>
</dbReference>
<dbReference type="GO" id="GO:0005615">
    <property type="term" value="C:extracellular space"/>
    <property type="evidence" value="ECO:0007669"/>
    <property type="project" value="InterPro"/>
</dbReference>
<feature type="active site" description="Charge relay system" evidence="5 6">
    <location>
        <position position="524"/>
    </location>
</feature>
<proteinExistence type="inferred from homology"/>
<dbReference type="PROSITE" id="PS51892">
    <property type="entry name" value="SUBTILASE"/>
    <property type="match status" value="1"/>
</dbReference>
<dbReference type="InterPro" id="IPR036852">
    <property type="entry name" value="Peptidase_S8/S53_dom_sf"/>
</dbReference>
<dbReference type="InterPro" id="IPR011049">
    <property type="entry name" value="Serralysin-like_metalloprot_C"/>
</dbReference>
<dbReference type="Gene3D" id="3.40.50.200">
    <property type="entry name" value="Peptidase S8/S53 domain"/>
    <property type="match status" value="1"/>
</dbReference>
<organism evidence="9 10">
    <name type="scientific">Okeania hirsuta</name>
    <dbReference type="NCBI Taxonomy" id="1458930"/>
    <lineage>
        <taxon>Bacteria</taxon>
        <taxon>Bacillati</taxon>
        <taxon>Cyanobacteriota</taxon>
        <taxon>Cyanophyceae</taxon>
        <taxon>Oscillatoriophycideae</taxon>
        <taxon>Oscillatoriales</taxon>
        <taxon>Microcoleaceae</taxon>
        <taxon>Okeania</taxon>
    </lineage>
</organism>
<evidence type="ECO:0000256" key="2">
    <source>
        <dbReference type="ARBA" id="ARBA00022670"/>
    </source>
</evidence>
<dbReference type="InterPro" id="IPR051048">
    <property type="entry name" value="Peptidase_S8/S53_subtilisin"/>
</dbReference>
<gene>
    <name evidence="9" type="ORF">D5R40_18315</name>
</gene>
<dbReference type="PROSITE" id="PS00137">
    <property type="entry name" value="SUBTILASE_HIS"/>
    <property type="match status" value="1"/>
</dbReference>
<evidence type="ECO:0000313" key="10">
    <source>
        <dbReference type="Proteomes" id="UP000269154"/>
    </source>
</evidence>
<keyword evidence="2 6" id="KW-0645">Protease</keyword>
<dbReference type="OrthoDB" id="9798386at2"/>
<feature type="active site" description="Charge relay system" evidence="5 6">
    <location>
        <position position="300"/>
    </location>
</feature>
<dbReference type="SUPFAM" id="SSF52743">
    <property type="entry name" value="Subtilisin-like"/>
    <property type="match status" value="1"/>
</dbReference>
<name>A0A3N6MQZ9_9CYAN</name>
<dbReference type="Pfam" id="PF00082">
    <property type="entry name" value="Peptidase_S8"/>
    <property type="match status" value="1"/>
</dbReference>
<comment type="similarity">
    <text evidence="1 6 7">Belongs to the peptidase S8 family.</text>
</comment>
<dbReference type="InterPro" id="IPR023827">
    <property type="entry name" value="Peptidase_S8_Asp-AS"/>
</dbReference>
<dbReference type="InterPro" id="IPR015500">
    <property type="entry name" value="Peptidase_S8_subtilisin-rel"/>
</dbReference>
<dbReference type="SUPFAM" id="SSF51120">
    <property type="entry name" value="beta-Roll"/>
    <property type="match status" value="1"/>
</dbReference>
<keyword evidence="10" id="KW-1185">Reference proteome</keyword>
<dbReference type="InterPro" id="IPR022398">
    <property type="entry name" value="Peptidase_S8_His-AS"/>
</dbReference>
<dbReference type="Pfam" id="PF00353">
    <property type="entry name" value="HemolysinCabind"/>
    <property type="match status" value="3"/>
</dbReference>
<keyword evidence="3 6" id="KW-0378">Hydrolase</keyword>
<evidence type="ECO:0000259" key="8">
    <source>
        <dbReference type="Pfam" id="PF00082"/>
    </source>
</evidence>
<feature type="active site" description="Charge relay system" evidence="5 6">
    <location>
        <position position="355"/>
    </location>
</feature>
<dbReference type="EMBL" id="RCBY01000107">
    <property type="protein sequence ID" value="RQH37945.1"/>
    <property type="molecule type" value="Genomic_DNA"/>
</dbReference>
<dbReference type="AlphaFoldDB" id="A0A3N6MQZ9"/>
<evidence type="ECO:0000256" key="3">
    <source>
        <dbReference type="ARBA" id="ARBA00022801"/>
    </source>
</evidence>
<evidence type="ECO:0000256" key="5">
    <source>
        <dbReference type="PIRSR" id="PIRSR615500-1"/>
    </source>
</evidence>
<dbReference type="GO" id="GO:0005509">
    <property type="term" value="F:calcium ion binding"/>
    <property type="evidence" value="ECO:0007669"/>
    <property type="project" value="InterPro"/>
</dbReference>
<dbReference type="PROSITE" id="PS00138">
    <property type="entry name" value="SUBTILASE_SER"/>
    <property type="match status" value="1"/>
</dbReference>
<dbReference type="InterPro" id="IPR000209">
    <property type="entry name" value="Peptidase_S8/S53_dom"/>
</dbReference>
<evidence type="ECO:0000256" key="1">
    <source>
        <dbReference type="ARBA" id="ARBA00011073"/>
    </source>
</evidence>
<dbReference type="InterPro" id="IPR018511">
    <property type="entry name" value="Hemolysin-typ_Ca-bd_CS"/>
</dbReference>
<dbReference type="Gene3D" id="2.150.10.10">
    <property type="entry name" value="Serralysin-like metalloprotease, C-terminal"/>
    <property type="match status" value="2"/>
</dbReference>
<evidence type="ECO:0000256" key="6">
    <source>
        <dbReference type="PROSITE-ProRule" id="PRU01240"/>
    </source>
</evidence>
<dbReference type="RefSeq" id="WP_124147619.1">
    <property type="nucleotide sequence ID" value="NZ_CAWOKI010000297.1"/>
</dbReference>
<reference evidence="9 10" key="1">
    <citation type="journal article" date="2018" name="ACS Chem. Biol.">
        <title>Ketoreductase domain dysfunction expands chemodiversity: malyngamide biosynthesis in the cyanobacterium Okeania hirsuta.</title>
        <authorList>
            <person name="Moss N.A."/>
            <person name="Leao T."/>
            <person name="Rankin M."/>
            <person name="McCullough T.M."/>
            <person name="Qu P."/>
            <person name="Korobeynikov A."/>
            <person name="Smith J.L."/>
            <person name="Gerwick L."/>
            <person name="Gerwick W.H."/>
        </authorList>
    </citation>
    <scope>NUCLEOTIDE SEQUENCE [LARGE SCALE GENOMIC DNA]</scope>
    <source>
        <strain evidence="9 10">PAB10Feb10-1</strain>
    </source>
</reference>
<dbReference type="GO" id="GO:0006508">
    <property type="term" value="P:proteolysis"/>
    <property type="evidence" value="ECO:0007669"/>
    <property type="project" value="UniProtKB-KW"/>
</dbReference>
<dbReference type="PRINTS" id="PR00313">
    <property type="entry name" value="CABNDNGRPT"/>
</dbReference>
<protein>
    <submittedName>
        <fullName evidence="9">Peptidase S8</fullName>
    </submittedName>
</protein>
<sequence>MIGPSSDGLSYSLDNNPNNFIVPLNLLTPYPEGLKALDGNDTVIGSSNPELINGNKGNDNLFGGEGSDTLRGGRDNDLIYADQGSDQIFGDLGNDTIYGDLGNDTIFGGKENDLLLGEDGNDLIAGDLGRDTLIGGAGNDTFVLREPQNNSIDTADIIDDFDANFDRIKIPENLTENDILLTADSLSGDTLIQVQTNGLILARIKAISDTQLVESRLIFDNTISINEVPQTASSIQSSLNSTFGYGLVDASAAVASATGAAPFPDIPDIGGNQWGLDLVKAPEVWNQGFQGEGIVVAVIDSGVDSTHPELTGQMWSNSGEIPNNGIDDDDNGYIDDTWGWDFVSNDSDPMDEESHGTHIAGTIAAKRDGVGTTGVAPNAKIMSLRVLNDEGVGKVSDGISAILYAVNNGADVINFSSGGRNLVPSELDAIRYAADRGVVFVSAAGNGSSSSPDYPARLANEYGIAVGSVDRNAKFSSFSNKAGSELDYVVAPGGDGFPEDAGDIYGPVAPSITGNLYSFFAGTSMATPHVAGVAALIKQANPSLSAEAIENIIIETANSTTVSV</sequence>
<dbReference type="GO" id="GO:0004252">
    <property type="term" value="F:serine-type endopeptidase activity"/>
    <property type="evidence" value="ECO:0007669"/>
    <property type="project" value="UniProtKB-UniRule"/>
</dbReference>
<dbReference type="Proteomes" id="UP000269154">
    <property type="component" value="Unassembled WGS sequence"/>
</dbReference>
<comment type="caution">
    <text evidence="9">The sequence shown here is derived from an EMBL/GenBank/DDBJ whole genome shotgun (WGS) entry which is preliminary data.</text>
</comment>
<evidence type="ECO:0000256" key="7">
    <source>
        <dbReference type="RuleBase" id="RU003355"/>
    </source>
</evidence>
<evidence type="ECO:0000313" key="9">
    <source>
        <dbReference type="EMBL" id="RQH37945.1"/>
    </source>
</evidence>
<dbReference type="PRINTS" id="PR00723">
    <property type="entry name" value="SUBTILISIN"/>
</dbReference>